<protein>
    <submittedName>
        <fullName evidence="1">Uncharacterized protein</fullName>
    </submittedName>
</protein>
<accession>A0AAE0LCB4</accession>
<organism evidence="1 2">
    <name type="scientific">Cymbomonas tetramitiformis</name>
    <dbReference type="NCBI Taxonomy" id="36881"/>
    <lineage>
        <taxon>Eukaryota</taxon>
        <taxon>Viridiplantae</taxon>
        <taxon>Chlorophyta</taxon>
        <taxon>Pyramimonadophyceae</taxon>
        <taxon>Pyramimonadales</taxon>
        <taxon>Pyramimonadaceae</taxon>
        <taxon>Cymbomonas</taxon>
    </lineage>
</organism>
<gene>
    <name evidence="1" type="ORF">CYMTET_11965</name>
</gene>
<sequence length="519" mass="56036">MVELGAAIILFPIKISLDADVQRLRGPPEPLDHGVFLRDLTVSQQDGLEIEVQRHLDARACVKATNASTLHGYFCVEGRLGPVADCARLPMAEHVLPKIKFQDRDAEDTATPAGEAERLAERTWEPHTVDRFASEVSSQLPRDYAQWRYPGCNGAHILIYDSRGEVNWINLPWGLLDELTHKLREEGVGGTVVAHPGRANPGSGIWRLSEQLRGLELLPVVPPFAPPAFPLSLATSGSGALAGGWLRAAAVHPARAGAVFHDGLHSLYQESRSPVPTPEGRVLRPGEGREWLPVSEETVAWPWPLSCRLARYSGTRSSLYLLAVNNHHEDTGCEGAAKGRTVHPGEHMAALQMETEAAPGETKMERTGLPAKHMCTEAALMLLPDGTQGAEEEAVHPLVRGGAAATAPEALDTVQGEATQRVTPEWTPTVGVPCSNWRLPGERASSTGLDTDLAKEWRQLALSSVGIWVAGAAGCGCGGTLLGHRADSVVWQRDRGYIINADIGARWNFSGLKICRQSA</sequence>
<name>A0AAE0LCB4_9CHLO</name>
<keyword evidence="2" id="KW-1185">Reference proteome</keyword>
<evidence type="ECO:0000313" key="1">
    <source>
        <dbReference type="EMBL" id="KAK3280186.1"/>
    </source>
</evidence>
<comment type="caution">
    <text evidence="1">The sequence shown here is derived from an EMBL/GenBank/DDBJ whole genome shotgun (WGS) entry which is preliminary data.</text>
</comment>
<dbReference type="Proteomes" id="UP001190700">
    <property type="component" value="Unassembled WGS sequence"/>
</dbReference>
<dbReference type="EMBL" id="LGRX02004494">
    <property type="protein sequence ID" value="KAK3280186.1"/>
    <property type="molecule type" value="Genomic_DNA"/>
</dbReference>
<proteinExistence type="predicted"/>
<reference evidence="1 2" key="1">
    <citation type="journal article" date="2015" name="Genome Biol. Evol.">
        <title>Comparative Genomics of a Bacterivorous Green Alga Reveals Evolutionary Causalities and Consequences of Phago-Mixotrophic Mode of Nutrition.</title>
        <authorList>
            <person name="Burns J.A."/>
            <person name="Paasch A."/>
            <person name="Narechania A."/>
            <person name="Kim E."/>
        </authorList>
    </citation>
    <scope>NUCLEOTIDE SEQUENCE [LARGE SCALE GENOMIC DNA]</scope>
    <source>
        <strain evidence="1 2">PLY_AMNH</strain>
    </source>
</reference>
<dbReference type="AlphaFoldDB" id="A0AAE0LCB4"/>
<evidence type="ECO:0000313" key="2">
    <source>
        <dbReference type="Proteomes" id="UP001190700"/>
    </source>
</evidence>